<name>A0ACC2VLM8_9TREE</name>
<organism evidence="1 2">
    <name type="scientific">Naganishia adeliensis</name>
    <dbReference type="NCBI Taxonomy" id="92952"/>
    <lineage>
        <taxon>Eukaryota</taxon>
        <taxon>Fungi</taxon>
        <taxon>Dikarya</taxon>
        <taxon>Basidiomycota</taxon>
        <taxon>Agaricomycotina</taxon>
        <taxon>Tremellomycetes</taxon>
        <taxon>Filobasidiales</taxon>
        <taxon>Filobasidiaceae</taxon>
        <taxon>Naganishia</taxon>
    </lineage>
</organism>
<protein>
    <submittedName>
        <fullName evidence="1">Uncharacterized protein</fullName>
    </submittedName>
</protein>
<comment type="caution">
    <text evidence="1">The sequence shown here is derived from an EMBL/GenBank/DDBJ whole genome shotgun (WGS) entry which is preliminary data.</text>
</comment>
<sequence>MSAVVRRATATEKAETSSDLTQKRTTRTSTTTTNATAVHPPTVTVSEPEPAPTKRRSTLAKVVSKTFFGLKNKAVDQVSRAFRSNQKKAAASTQSTSFRGISTRSAGKAAELKREASSEKESSPISTSVVSATLLLAEPSHSPQTAPVASTDAAAPPAPATKPFLNEGLFSNVVSHPKSKYSKTSRAIRASKATAIEKGKVDGEATAANKILPLPLHWGLRKMEDRSEFLVPWDIMSEWQSGELDSQKSPTKYTKLRKNIFPERKPRAQTDWRATCHCEPESGCGENCLNRAFFSASIDMIGYAFRAMNYLCGKDCPSGDKCTNGSLATRPQKEIKIFWTGARGFGVQAAVPIKEGEFVMDYRGEVISMTTFYKRIRNEYHNRKDFYALSYDADEVIDAGLRGNEARFINHSCGPNLEVRKYQTMGNGSEEFEVGFWALRDIRAGEELSYNYNFDSFTTIKRPPTHPEFVEAALQRRQRCLCGAPNCVGWLGKEPAESNKNSPEENIAPELRGSLTGAGDESAAGVSMPKKILLKVGASSSSGTSSRTRGTKRQANVEEEIDTSRKRASAPVSKGKGKAKAPESVSAEVAQADDAAEYPEDPDLAADTALHSDLAEQYLTEELHSTADVPAPHNLAALLNPTGEDFVDQAYMEAEQFPAADMYAQAEGYQEGDMSYSEANPDEYVAEAEAQSSVAGTSERKTPNKGKGVRVIEKHRRKTKYGLIWKSDAELELERRRRKKGYAWLEEQKQAVRRLHDALRNGEKVVPPPTSPPLPIRAPEAAYLEPTPRQRKMMEKEAASVGGHDTPEPLARASSHSKPSATPSLTPYVASSVGGPEGFDDQADFQLEDQDLPLAPRSEDNKTECPSEVSDDVVERQVATDVSGVNVLAWMREATDADYEEPDRNGGYEGGDQQYGGEGYQDTGYPEEEGFGEEDQAYYGGSGGGDGAGGGGDDEPPGGPPGGGGGPSGGGNDDEEESEDEEASKAGEPHEEDDLYDANKMSAQHHAERIEGQVHMDPQVSYAHHDGLPVEYAAYDGQHDPESYQYHEGMEAMQGSLDGDLDHMDYMQHNLEDEQHLTHEQRQQYREERKRMREDAERTKKRRKKWVLPLDEDAIESERRRKKKGLNWKMEMQQRAAAKRAEMGLIDTSEISHDLEMHEDIAIPDLPEFGAAEDLPALPGEQSGSNTFYHAGQVMDDSLMVPDGGVPGDQTADLDSFSDITDLEEMDTNEREIIKLDTAPLLGSEMGDEESNDSKSKRHRRSRPPRRFKTALTRIRPKLEAAIGPPEERELNTDEEGELLEQERKRRKKGTAWLESMKALAKAQRLARQREAQGLPPLEFVLPPTSMTPSGKRKPKQPGATVKKRKRDMHSEGYDNDIPALPDSMDLVSGPAEPRLDTHLEEPTGDDLPSLPGYAMYPSNDVGSGHDSASGFYTEGEERVYAHGTANSYLESHLSAPGSVHADNVPQEYAALMTGAGGEEVHPEAHAPALQDPAYDPSAYGTDAASQQSIQHTGTYNQHSYTGHYHDYTTNLGNFGALPLQTNTHYPLPAFQAFHDRAAQQQHHLSPVSPYGTPSHQTSFMLSGDQDHHRGDMPPVPTAVAKAKAVSQRRRIETLPGEKRKRGPAVKKLAADEGMPEWTDEQWEAERKKRKKGYGWVAETKAAAEAERQNRALKAAGLNVNNTRRSSKTHRLHDEHSDAMQHSHDEMHMQDDDDDVAQLQAQAQELEQQHQFEQQHQIEQAFDSAVHDAHFGVAATSLHDQEQAVAAAVAASHHQVPADPFGTFGTVDASMMPYQTTEDAHFATNPDDYYNSTAPHLHAAYTTDQIQDHLLHATQHYEDAQ</sequence>
<dbReference type="Proteomes" id="UP001230649">
    <property type="component" value="Unassembled WGS sequence"/>
</dbReference>
<dbReference type="EMBL" id="JASBWS010000079">
    <property type="protein sequence ID" value="KAJ9100039.1"/>
    <property type="molecule type" value="Genomic_DNA"/>
</dbReference>
<evidence type="ECO:0000313" key="1">
    <source>
        <dbReference type="EMBL" id="KAJ9100039.1"/>
    </source>
</evidence>
<gene>
    <name evidence="1" type="ORF">QFC20_005563</name>
</gene>
<reference evidence="1" key="1">
    <citation type="submission" date="2023-04" db="EMBL/GenBank/DDBJ databases">
        <title>Draft Genome sequencing of Naganishia species isolated from polar environments using Oxford Nanopore Technology.</title>
        <authorList>
            <person name="Leo P."/>
            <person name="Venkateswaran K."/>
        </authorList>
    </citation>
    <scope>NUCLEOTIDE SEQUENCE</scope>
    <source>
        <strain evidence="1">MNA-CCFEE 5262</strain>
    </source>
</reference>
<accession>A0ACC2VLM8</accession>
<keyword evidence="2" id="KW-1185">Reference proteome</keyword>
<evidence type="ECO:0000313" key="2">
    <source>
        <dbReference type="Proteomes" id="UP001230649"/>
    </source>
</evidence>
<proteinExistence type="predicted"/>